<feature type="region of interest" description="Disordered" evidence="1">
    <location>
        <begin position="110"/>
        <end position="130"/>
    </location>
</feature>
<evidence type="ECO:0000313" key="3">
    <source>
        <dbReference type="EMBL" id="KAH9633512.1"/>
    </source>
</evidence>
<feature type="region of interest" description="Disordered" evidence="1">
    <location>
        <begin position="136"/>
        <end position="155"/>
    </location>
</feature>
<feature type="signal peptide" evidence="2">
    <location>
        <begin position="1"/>
        <end position="19"/>
    </location>
</feature>
<feature type="compositionally biased region" description="Basic and acidic residues" evidence="1">
    <location>
        <begin position="139"/>
        <end position="150"/>
    </location>
</feature>
<feature type="compositionally biased region" description="Basic and acidic residues" evidence="1">
    <location>
        <begin position="203"/>
        <end position="213"/>
    </location>
</feature>
<dbReference type="EMBL" id="JACEFF010000654">
    <property type="protein sequence ID" value="KAH9633512.1"/>
    <property type="molecule type" value="Genomic_DNA"/>
</dbReference>
<dbReference type="Proteomes" id="UP000814243">
    <property type="component" value="Unassembled WGS sequence"/>
</dbReference>
<protein>
    <submittedName>
        <fullName evidence="3">Uncharacterized protein</fullName>
    </submittedName>
</protein>
<organism evidence="3 4">
    <name type="scientific">Spodoptera exigua</name>
    <name type="common">Beet armyworm</name>
    <name type="synonym">Noctua fulgens</name>
    <dbReference type="NCBI Taxonomy" id="7107"/>
    <lineage>
        <taxon>Eukaryota</taxon>
        <taxon>Metazoa</taxon>
        <taxon>Ecdysozoa</taxon>
        <taxon>Arthropoda</taxon>
        <taxon>Hexapoda</taxon>
        <taxon>Insecta</taxon>
        <taxon>Pterygota</taxon>
        <taxon>Neoptera</taxon>
        <taxon>Endopterygota</taxon>
        <taxon>Lepidoptera</taxon>
        <taxon>Glossata</taxon>
        <taxon>Ditrysia</taxon>
        <taxon>Noctuoidea</taxon>
        <taxon>Noctuidae</taxon>
        <taxon>Amphipyrinae</taxon>
        <taxon>Spodoptera</taxon>
    </lineage>
</organism>
<comment type="caution">
    <text evidence="3">The sequence shown here is derived from an EMBL/GenBank/DDBJ whole genome shotgun (WGS) entry which is preliminary data.</text>
</comment>
<dbReference type="AlphaFoldDB" id="A0A922SCX5"/>
<evidence type="ECO:0000313" key="4">
    <source>
        <dbReference type="Proteomes" id="UP000814243"/>
    </source>
</evidence>
<proteinExistence type="predicted"/>
<keyword evidence="2" id="KW-0732">Signal</keyword>
<accession>A0A922SCX5</accession>
<evidence type="ECO:0000256" key="2">
    <source>
        <dbReference type="SAM" id="SignalP"/>
    </source>
</evidence>
<reference evidence="3" key="1">
    <citation type="journal article" date="2021" name="G3 (Bethesda)">
        <title>Genome and transcriptome analysis of the beet armyworm Spodoptera exigua reveals targets for pest control. .</title>
        <authorList>
            <person name="Simon S."/>
            <person name="Breeschoten T."/>
            <person name="Jansen H.J."/>
            <person name="Dirks R.P."/>
            <person name="Schranz M.E."/>
            <person name="Ros V.I.D."/>
        </authorList>
    </citation>
    <scope>NUCLEOTIDE SEQUENCE</scope>
    <source>
        <strain evidence="3">TB_SE_WUR_2020</strain>
    </source>
</reference>
<evidence type="ECO:0000256" key="1">
    <source>
        <dbReference type="SAM" id="MobiDB-lite"/>
    </source>
</evidence>
<name>A0A922SCX5_SPOEX</name>
<feature type="chain" id="PRO_5037434811" evidence="2">
    <location>
        <begin position="20"/>
        <end position="236"/>
    </location>
</feature>
<feature type="region of interest" description="Disordered" evidence="1">
    <location>
        <begin position="164"/>
        <end position="236"/>
    </location>
</feature>
<feature type="compositionally biased region" description="Basic and acidic residues" evidence="1">
    <location>
        <begin position="110"/>
        <end position="124"/>
    </location>
</feature>
<feature type="region of interest" description="Disordered" evidence="1">
    <location>
        <begin position="72"/>
        <end position="96"/>
    </location>
</feature>
<sequence length="236" mass="25405">MERITALCFVLTFVSICQTVPQEKVTVTAVHGRLGIGQITGGKFGPGSFSIGAPGQKITSKFETEDGEPVAIIKTKPHRKQNPPQQDDLPNISNLEDGAEIDSSKLQKIHEESGHRGKGGEGGKRGGQITIGKVVIAKNNDKQEKRRENNNQEPVTLLEAVSSFDGPINTSKGKPISDGTKAVQNPKDHAGAGATSLKNQNLRPEKVIPEKTLRGSLVNDNGNVYTGGPNERWVWQ</sequence>
<gene>
    <name evidence="3" type="ORF">HF086_013189</name>
</gene>